<dbReference type="RefSeq" id="WP_194739510.1">
    <property type="nucleotide sequence ID" value="NZ_JADKYY010000008.1"/>
</dbReference>
<organism evidence="1 2">
    <name type="scientific">Planobacterium oryzisoli</name>
    <dbReference type="NCBI Taxonomy" id="2771435"/>
    <lineage>
        <taxon>Bacteria</taxon>
        <taxon>Pseudomonadati</taxon>
        <taxon>Bacteroidota</taxon>
        <taxon>Flavobacteriia</taxon>
        <taxon>Flavobacteriales</taxon>
        <taxon>Weeksellaceae</taxon>
        <taxon>Chryseobacterium group</taxon>
        <taxon>Chryseobacterium</taxon>
    </lineage>
</organism>
<sequence>MQLKDITSLRISPRPNPSNWQRAEAALFLATRQFRNVDFVREKSYVQTFGFFVENIFSRAFQDYDILLQMLFQFFCRIVAVFYHCF</sequence>
<evidence type="ECO:0000313" key="1">
    <source>
        <dbReference type="EMBL" id="MBF5027580.1"/>
    </source>
</evidence>
<dbReference type="EMBL" id="JADKYY010000008">
    <property type="protein sequence ID" value="MBF5027580.1"/>
    <property type="molecule type" value="Genomic_DNA"/>
</dbReference>
<gene>
    <name evidence="1" type="ORF">IC612_07195</name>
</gene>
<accession>A0A930YWE3</accession>
<dbReference type="AlphaFoldDB" id="A0A930YWE3"/>
<comment type="caution">
    <text evidence="1">The sequence shown here is derived from an EMBL/GenBank/DDBJ whole genome shotgun (WGS) entry which is preliminary data.</text>
</comment>
<dbReference type="Proteomes" id="UP000694480">
    <property type="component" value="Unassembled WGS sequence"/>
</dbReference>
<evidence type="ECO:0000313" key="2">
    <source>
        <dbReference type="Proteomes" id="UP000694480"/>
    </source>
</evidence>
<protein>
    <submittedName>
        <fullName evidence="1">Uncharacterized protein</fullName>
    </submittedName>
</protein>
<proteinExistence type="predicted"/>
<reference evidence="1" key="1">
    <citation type="submission" date="2020-11" db="EMBL/GenBank/DDBJ databases">
        <title>Genome seq and assembly of Planobacterium sp.</title>
        <authorList>
            <person name="Chhetri G."/>
        </authorList>
    </citation>
    <scope>NUCLEOTIDE SEQUENCE</scope>
    <source>
        <strain evidence="1">GCR5</strain>
    </source>
</reference>
<keyword evidence="2" id="KW-1185">Reference proteome</keyword>
<name>A0A930YWE3_9FLAO</name>